<protein>
    <submittedName>
        <fullName evidence="2">Uncharacterized protein</fullName>
    </submittedName>
</protein>
<gene>
    <name evidence="2" type="ORF">A3D51_00145</name>
</gene>
<reference evidence="2 3" key="1">
    <citation type="journal article" date="2016" name="Nat. Commun.">
        <title>Thousands of microbial genomes shed light on interconnected biogeochemical processes in an aquifer system.</title>
        <authorList>
            <person name="Anantharaman K."/>
            <person name="Brown C.T."/>
            <person name="Hug L.A."/>
            <person name="Sharon I."/>
            <person name="Castelle C.J."/>
            <person name="Probst A.J."/>
            <person name="Thomas B.C."/>
            <person name="Singh A."/>
            <person name="Wilkins M.J."/>
            <person name="Karaoz U."/>
            <person name="Brodie E.L."/>
            <person name="Williams K.H."/>
            <person name="Hubbard S.S."/>
            <person name="Banfield J.F."/>
        </authorList>
    </citation>
    <scope>NUCLEOTIDE SEQUENCE [LARGE SCALE GENOMIC DNA]</scope>
</reference>
<sequence length="128" mass="13750">MNTQFHGQATNLLIRLRAKPSHIKQIISIVLTLAISSGILFVWVSSWDARSSELEVREKTVSPVDGVASMFGGFVEGLKERMSELPSFMEANSKTATTTPTDSFDLSGVVIIDQSATTTKATSTSAGL</sequence>
<evidence type="ECO:0000313" key="2">
    <source>
        <dbReference type="EMBL" id="OHA80488.1"/>
    </source>
</evidence>
<keyword evidence="1" id="KW-1133">Transmembrane helix</keyword>
<comment type="caution">
    <text evidence="2">The sequence shown here is derived from an EMBL/GenBank/DDBJ whole genome shotgun (WGS) entry which is preliminary data.</text>
</comment>
<name>A0A1G2S6Y6_9BACT</name>
<keyword evidence="1" id="KW-0812">Transmembrane</keyword>
<keyword evidence="1" id="KW-0472">Membrane</keyword>
<accession>A0A1G2S6Y6</accession>
<feature type="transmembrane region" description="Helical" evidence="1">
    <location>
        <begin position="26"/>
        <end position="44"/>
    </location>
</feature>
<organism evidence="2 3">
    <name type="scientific">Candidatus Yonathbacteria bacterium RIFCSPHIGHO2_02_FULL_44_14</name>
    <dbReference type="NCBI Taxonomy" id="1802724"/>
    <lineage>
        <taxon>Bacteria</taxon>
        <taxon>Candidatus Yonathiibacteriota</taxon>
    </lineage>
</organism>
<dbReference type="Proteomes" id="UP000179118">
    <property type="component" value="Unassembled WGS sequence"/>
</dbReference>
<evidence type="ECO:0000256" key="1">
    <source>
        <dbReference type="SAM" id="Phobius"/>
    </source>
</evidence>
<evidence type="ECO:0000313" key="3">
    <source>
        <dbReference type="Proteomes" id="UP000179118"/>
    </source>
</evidence>
<dbReference type="AlphaFoldDB" id="A0A1G2S6Y6"/>
<dbReference type="EMBL" id="MHUT01000018">
    <property type="protein sequence ID" value="OHA80488.1"/>
    <property type="molecule type" value="Genomic_DNA"/>
</dbReference>
<proteinExistence type="predicted"/>